<dbReference type="OrthoDB" id="9806179at2"/>
<dbReference type="InterPro" id="IPR036188">
    <property type="entry name" value="FAD/NAD-bd_sf"/>
</dbReference>
<dbReference type="InterPro" id="IPR050097">
    <property type="entry name" value="Ferredoxin-NADP_redctase_2"/>
</dbReference>
<dbReference type="InterPro" id="IPR023753">
    <property type="entry name" value="FAD/NAD-binding_dom"/>
</dbReference>
<evidence type="ECO:0000313" key="9">
    <source>
        <dbReference type="Proteomes" id="UP000327236"/>
    </source>
</evidence>
<name>A0A5N1I5X0_LACJE</name>
<dbReference type="InterPro" id="IPR022890">
    <property type="entry name" value="Fd--NADP_Rdtase_type_2"/>
</dbReference>
<sequence>MIIKEYDLAIVGAGPVGLFSAYFAHLHGLKVALLESLPELGGQPAALYPNKVIQDIPVFRDIKSFELTEKLCSNLSDDTDIYRNYKVENIIFDNSHFIINDDLISKTILITTGNGAFKPKAFPLAVPDNIESKISYFVKNPQDYQDKQVAVLGGGDSALDWALELSQYAKVSLIHRRNQFRGLESNVEKVKKNPKVSVLTPYLPADLTENSGRCELSLKKVGTDETNSFIFDNLIVAYGFRANNRFIKKWGIELENDLIKVDRKMETSVKGIFAAGDSVGYEGRVPIIGIGFGEAQIAITSIMQTIFPDKQLTIHSTSI</sequence>
<protein>
    <recommendedName>
        <fullName evidence="6">Ferredoxin--NADP reductase</fullName>
        <shortName evidence="6">FNR</shortName>
        <shortName evidence="6">Fd-NADP(+) reductase</shortName>
        <ecNumber evidence="6">1.18.1.2</ecNumber>
    </recommendedName>
</protein>
<comment type="caution">
    <text evidence="8">The sequence shown here is derived from an EMBL/GenBank/DDBJ whole genome shotgun (WGS) entry which is preliminary data.</text>
</comment>
<dbReference type="GO" id="GO:0004324">
    <property type="term" value="F:ferredoxin-NADP+ reductase activity"/>
    <property type="evidence" value="ECO:0007669"/>
    <property type="project" value="UniProtKB-UniRule"/>
</dbReference>
<dbReference type="GO" id="GO:0050660">
    <property type="term" value="F:flavin adenine dinucleotide binding"/>
    <property type="evidence" value="ECO:0007669"/>
    <property type="project" value="UniProtKB-UniRule"/>
</dbReference>
<evidence type="ECO:0000256" key="1">
    <source>
        <dbReference type="ARBA" id="ARBA00011738"/>
    </source>
</evidence>
<evidence type="ECO:0000256" key="6">
    <source>
        <dbReference type="HAMAP-Rule" id="MF_01685"/>
    </source>
</evidence>
<comment type="cofactor">
    <cofactor evidence="6">
        <name>FAD</name>
        <dbReference type="ChEBI" id="CHEBI:57692"/>
    </cofactor>
    <text evidence="6">Binds 1 FAD per subunit.</text>
</comment>
<dbReference type="PRINTS" id="PR00368">
    <property type="entry name" value="FADPNR"/>
</dbReference>
<dbReference type="Gene3D" id="3.50.50.60">
    <property type="entry name" value="FAD/NAD(P)-binding domain"/>
    <property type="match status" value="2"/>
</dbReference>
<dbReference type="AlphaFoldDB" id="A0A5N1I5X0"/>
<comment type="caution">
    <text evidence="6">Lacks conserved residue(s) required for the propagation of feature annotation.</text>
</comment>
<proteinExistence type="inferred from homology"/>
<evidence type="ECO:0000256" key="3">
    <source>
        <dbReference type="ARBA" id="ARBA00022827"/>
    </source>
</evidence>
<accession>A0A5N1I5X0</accession>
<comment type="similarity">
    <text evidence="6">Belongs to the ferredoxin--NADP reductase type 2 family.</text>
</comment>
<evidence type="ECO:0000256" key="4">
    <source>
        <dbReference type="ARBA" id="ARBA00022857"/>
    </source>
</evidence>
<feature type="binding site" evidence="6">
    <location>
        <position position="35"/>
    </location>
    <ligand>
        <name>FAD</name>
        <dbReference type="ChEBI" id="CHEBI:57692"/>
    </ligand>
</feature>
<feature type="binding site" evidence="6">
    <location>
        <position position="277"/>
    </location>
    <ligand>
        <name>FAD</name>
        <dbReference type="ChEBI" id="CHEBI:57692"/>
    </ligand>
</feature>
<dbReference type="KEGG" id="lje:BUE77_02480"/>
<keyword evidence="5 6" id="KW-0560">Oxidoreductase</keyword>
<dbReference type="SUPFAM" id="SSF51905">
    <property type="entry name" value="FAD/NAD(P)-binding domain"/>
    <property type="match status" value="1"/>
</dbReference>
<feature type="binding site" evidence="6">
    <location>
        <position position="43"/>
    </location>
    <ligand>
        <name>FAD</name>
        <dbReference type="ChEBI" id="CHEBI:57692"/>
    </ligand>
</feature>
<feature type="binding site" evidence="6">
    <location>
        <position position="117"/>
    </location>
    <ligand>
        <name>FAD</name>
        <dbReference type="ChEBI" id="CHEBI:57692"/>
    </ligand>
</feature>
<dbReference type="Pfam" id="PF07992">
    <property type="entry name" value="Pyr_redox_2"/>
    <property type="match status" value="1"/>
</dbReference>
<dbReference type="PRINTS" id="PR00469">
    <property type="entry name" value="PNDRDTASEII"/>
</dbReference>
<comment type="subunit">
    <text evidence="1 6">Homodimer.</text>
</comment>
<feature type="binding site" evidence="6">
    <location>
        <position position="317"/>
    </location>
    <ligand>
        <name>FAD</name>
        <dbReference type="ChEBI" id="CHEBI:57692"/>
    </ligand>
</feature>
<dbReference type="Proteomes" id="UP000327236">
    <property type="component" value="Unassembled WGS sequence"/>
</dbReference>
<dbReference type="HAMAP" id="MF_01685">
    <property type="entry name" value="FENR2"/>
    <property type="match status" value="1"/>
</dbReference>
<feature type="binding site" evidence="6">
    <location>
        <position position="48"/>
    </location>
    <ligand>
        <name>FAD</name>
        <dbReference type="ChEBI" id="CHEBI:57692"/>
    </ligand>
</feature>
<evidence type="ECO:0000313" key="8">
    <source>
        <dbReference type="EMBL" id="KAA9320618.1"/>
    </source>
</evidence>
<dbReference type="EC" id="1.18.1.2" evidence="6"/>
<keyword evidence="2 6" id="KW-0285">Flavoprotein</keyword>
<evidence type="ECO:0000256" key="2">
    <source>
        <dbReference type="ARBA" id="ARBA00022630"/>
    </source>
</evidence>
<evidence type="ECO:0000259" key="7">
    <source>
        <dbReference type="Pfam" id="PF07992"/>
    </source>
</evidence>
<gene>
    <name evidence="8" type="ORF">F6H94_07770</name>
</gene>
<feature type="domain" description="FAD/NAD(P)-binding" evidence="7">
    <location>
        <begin position="6"/>
        <end position="279"/>
    </location>
</feature>
<keyword evidence="4 6" id="KW-0521">NADP</keyword>
<organism evidence="8 9">
    <name type="scientific">Lactobacillus jensenii</name>
    <dbReference type="NCBI Taxonomy" id="109790"/>
    <lineage>
        <taxon>Bacteria</taxon>
        <taxon>Bacillati</taxon>
        <taxon>Bacillota</taxon>
        <taxon>Bacilli</taxon>
        <taxon>Lactobacillales</taxon>
        <taxon>Lactobacillaceae</taxon>
        <taxon>Lactobacillus</taxon>
    </lineage>
</organism>
<reference evidence="8 9" key="1">
    <citation type="submission" date="2019-09" db="EMBL/GenBank/DDBJ databases">
        <title>Draft genome sequence assemblies of isolates from the urinary tract.</title>
        <authorList>
            <person name="Mores C.R."/>
            <person name="Putonti C."/>
            <person name="Wolfe A.J."/>
        </authorList>
    </citation>
    <scope>NUCLEOTIDE SEQUENCE [LARGE SCALE GENOMIC DNA]</scope>
    <source>
        <strain evidence="8 9">UMB246</strain>
    </source>
</reference>
<comment type="catalytic activity">
    <reaction evidence="6">
        <text>2 reduced [2Fe-2S]-[ferredoxin] + NADP(+) + H(+) = 2 oxidized [2Fe-2S]-[ferredoxin] + NADPH</text>
        <dbReference type="Rhea" id="RHEA:20125"/>
        <dbReference type="Rhea" id="RHEA-COMP:10000"/>
        <dbReference type="Rhea" id="RHEA-COMP:10001"/>
        <dbReference type="ChEBI" id="CHEBI:15378"/>
        <dbReference type="ChEBI" id="CHEBI:33737"/>
        <dbReference type="ChEBI" id="CHEBI:33738"/>
        <dbReference type="ChEBI" id="CHEBI:57783"/>
        <dbReference type="ChEBI" id="CHEBI:58349"/>
        <dbReference type="EC" id="1.18.1.2"/>
    </reaction>
</comment>
<dbReference type="PANTHER" id="PTHR48105">
    <property type="entry name" value="THIOREDOXIN REDUCTASE 1-RELATED-RELATED"/>
    <property type="match status" value="1"/>
</dbReference>
<feature type="binding site" evidence="6">
    <location>
        <position position="87"/>
    </location>
    <ligand>
        <name>FAD</name>
        <dbReference type="ChEBI" id="CHEBI:57692"/>
    </ligand>
</feature>
<evidence type="ECO:0000256" key="5">
    <source>
        <dbReference type="ARBA" id="ARBA00023002"/>
    </source>
</evidence>
<dbReference type="GO" id="GO:0050661">
    <property type="term" value="F:NADP binding"/>
    <property type="evidence" value="ECO:0007669"/>
    <property type="project" value="UniProtKB-UniRule"/>
</dbReference>
<keyword evidence="3 6" id="KW-0274">FAD</keyword>
<dbReference type="EMBL" id="VYWW01000043">
    <property type="protein sequence ID" value="KAA9320618.1"/>
    <property type="molecule type" value="Genomic_DNA"/>
</dbReference>